<sequence>MADDTTFYKRADAMIHLANEQVKGDVTPGDVSASAMFAVSRYNAYISAIDFDTVEAFKAERDEVIRYFTEEYKKMLTEHIDDYTENFDMYTKPE</sequence>
<dbReference type="Gene3D" id="1.10.287.3020">
    <property type="match status" value="1"/>
</dbReference>
<dbReference type="InterPro" id="IPR021490">
    <property type="entry name" value="DUF3144"/>
</dbReference>
<dbReference type="EMBL" id="CACVAV010000322">
    <property type="protein sequence ID" value="CAA6821063.1"/>
    <property type="molecule type" value="Genomic_DNA"/>
</dbReference>
<proteinExistence type="predicted"/>
<dbReference type="Pfam" id="PF11342">
    <property type="entry name" value="DUF3144"/>
    <property type="match status" value="1"/>
</dbReference>
<organism evidence="1">
    <name type="scientific">uncultured Thiotrichaceae bacterium</name>
    <dbReference type="NCBI Taxonomy" id="298394"/>
    <lineage>
        <taxon>Bacteria</taxon>
        <taxon>Pseudomonadati</taxon>
        <taxon>Pseudomonadota</taxon>
        <taxon>Gammaproteobacteria</taxon>
        <taxon>Thiotrichales</taxon>
        <taxon>Thiotrichaceae</taxon>
        <taxon>environmental samples</taxon>
    </lineage>
</organism>
<evidence type="ECO:0000313" key="1">
    <source>
        <dbReference type="EMBL" id="CAA6821063.1"/>
    </source>
</evidence>
<reference evidence="1" key="1">
    <citation type="submission" date="2020-01" db="EMBL/GenBank/DDBJ databases">
        <authorList>
            <person name="Meier V. D."/>
            <person name="Meier V D."/>
        </authorList>
    </citation>
    <scope>NUCLEOTIDE SEQUENCE</scope>
    <source>
        <strain evidence="1">HLG_WM_MAG_08</strain>
    </source>
</reference>
<gene>
    <name evidence="1" type="ORF">HELGO_WM54233</name>
</gene>
<accession>A0A6S6TXK8</accession>
<name>A0A6S6TXK8_9GAMM</name>
<evidence type="ECO:0008006" key="2">
    <source>
        <dbReference type="Google" id="ProtNLM"/>
    </source>
</evidence>
<dbReference type="AlphaFoldDB" id="A0A6S6TXK8"/>
<protein>
    <recommendedName>
        <fullName evidence="2">DUF3144 domain-containing protein</fullName>
    </recommendedName>
</protein>